<organism evidence="2 3">
    <name type="scientific">Vibrio spartinae</name>
    <dbReference type="NCBI Taxonomy" id="1918945"/>
    <lineage>
        <taxon>Bacteria</taxon>
        <taxon>Pseudomonadati</taxon>
        <taxon>Pseudomonadota</taxon>
        <taxon>Gammaproteobacteria</taxon>
        <taxon>Vibrionales</taxon>
        <taxon>Vibrionaceae</taxon>
        <taxon>Vibrio</taxon>
    </lineage>
</organism>
<keyword evidence="4" id="KW-1185">Reference proteome</keyword>
<reference evidence="1" key="2">
    <citation type="submission" date="2019-11" db="EMBL/GenBank/DDBJ databases">
        <authorList>
            <person name="January G."/>
            <person name="Bunk B."/>
        </authorList>
    </citation>
    <scope>NUCLEOTIDE SEQUENCE</scope>
    <source>
        <strain evidence="1">3.6</strain>
    </source>
</reference>
<evidence type="ECO:0000313" key="3">
    <source>
        <dbReference type="Proteomes" id="UP000184774"/>
    </source>
</evidence>
<evidence type="ECO:0000313" key="4">
    <source>
        <dbReference type="Proteomes" id="UP000515264"/>
    </source>
</evidence>
<reference evidence="2 3" key="1">
    <citation type="submission" date="2016-12" db="EMBL/GenBank/DDBJ databases">
        <authorList>
            <person name="Song W.-J."/>
            <person name="Kurnit D.M."/>
        </authorList>
    </citation>
    <scope>NUCLEOTIDE SEQUENCE [LARGE SCALE GENOMIC DNA]</scope>
    <source>
        <strain evidence="2 3">CECT 9026</strain>
    </source>
</reference>
<accession>A0A1N6M7G5</accession>
<gene>
    <name evidence="2" type="ORF">VSP9026_03134</name>
    <name evidence="1" type="ORF">Vspart_01376</name>
</gene>
<dbReference type="AlphaFoldDB" id="A0A1N6M7G5"/>
<evidence type="ECO:0000313" key="1">
    <source>
        <dbReference type="EMBL" id="QMV14125.1"/>
    </source>
</evidence>
<name>A0A1N6M7G5_9VIBR</name>
<reference evidence="1 4" key="3">
    <citation type="journal article" date="2020" name="J. Nat. Prod.">
        <title>Genomics-Metabolomics Profiling Disclosed Marine Vibrio spartinae 3.6 as a Producer of a New Branched Side Chain Prodigiosin.</title>
        <authorList>
            <person name="Vitale G.A."/>
            <person name="Sciarretta M."/>
            <person name="Palma Esposito F."/>
            <person name="January G.G."/>
            <person name="Giaccio M."/>
            <person name="Bunk B."/>
            <person name="Sproer C."/>
            <person name="Bajerski F."/>
            <person name="Power D."/>
            <person name="Festa C."/>
            <person name="Monti M.C."/>
            <person name="D'Auria M.V."/>
            <person name="de Pascale D."/>
        </authorList>
    </citation>
    <scope>NUCLEOTIDE SEQUENCE [LARGE SCALE GENOMIC DNA]</scope>
    <source>
        <strain evidence="1 4">3.6</strain>
    </source>
</reference>
<protein>
    <submittedName>
        <fullName evidence="2">Uncharacterized protein</fullName>
    </submittedName>
</protein>
<dbReference type="Proteomes" id="UP000515264">
    <property type="component" value="Chromosome 1"/>
</dbReference>
<sequence>MKSVIPSGGSFQAFLERLCTGHLVLLTDVPSIPLLTQDRDELENQYWRGCTSA</sequence>
<dbReference type="EMBL" id="CP046268">
    <property type="protein sequence ID" value="QMV14125.1"/>
    <property type="molecule type" value="Genomic_DNA"/>
</dbReference>
<evidence type="ECO:0000313" key="2">
    <source>
        <dbReference type="EMBL" id="SIO95391.1"/>
    </source>
</evidence>
<dbReference type="Proteomes" id="UP000184774">
    <property type="component" value="Unassembled WGS sequence"/>
</dbReference>
<proteinExistence type="predicted"/>
<dbReference type="EMBL" id="FSSB01000018">
    <property type="protein sequence ID" value="SIO95391.1"/>
    <property type="molecule type" value="Genomic_DNA"/>
</dbReference>